<gene>
    <name evidence="2" type="ORF">D3227_37830</name>
</gene>
<organism evidence="2 3">
    <name type="scientific">Mesorhizobium waimense</name>
    <dbReference type="NCBI Taxonomy" id="1300307"/>
    <lineage>
        <taxon>Bacteria</taxon>
        <taxon>Pseudomonadati</taxon>
        <taxon>Pseudomonadota</taxon>
        <taxon>Alphaproteobacteria</taxon>
        <taxon>Hyphomicrobiales</taxon>
        <taxon>Phyllobacteriaceae</taxon>
        <taxon>Mesorhizobium</taxon>
    </lineage>
</organism>
<name>A0A3A5JSZ3_9HYPH</name>
<comment type="caution">
    <text evidence="2">The sequence shown here is derived from an EMBL/GenBank/DDBJ whole genome shotgun (WGS) entry which is preliminary data.</text>
</comment>
<evidence type="ECO:0000313" key="2">
    <source>
        <dbReference type="EMBL" id="RJT24074.1"/>
    </source>
</evidence>
<accession>A0A3A5JSZ3</accession>
<dbReference type="OrthoDB" id="7199783at2"/>
<feature type="region of interest" description="Disordered" evidence="1">
    <location>
        <begin position="75"/>
        <end position="108"/>
    </location>
</feature>
<dbReference type="EMBL" id="QZWZ01000077">
    <property type="protein sequence ID" value="RJT24074.1"/>
    <property type="molecule type" value="Genomic_DNA"/>
</dbReference>
<dbReference type="RefSeq" id="WP_120019169.1">
    <property type="nucleotide sequence ID" value="NZ_QZWZ01000077.1"/>
</dbReference>
<evidence type="ECO:0000256" key="1">
    <source>
        <dbReference type="SAM" id="MobiDB-lite"/>
    </source>
</evidence>
<dbReference type="Proteomes" id="UP000272706">
    <property type="component" value="Unassembled WGS sequence"/>
</dbReference>
<feature type="compositionally biased region" description="Polar residues" evidence="1">
    <location>
        <begin position="75"/>
        <end position="87"/>
    </location>
</feature>
<protein>
    <submittedName>
        <fullName evidence="2">Uncharacterized protein</fullName>
    </submittedName>
</protein>
<reference evidence="2 3" key="1">
    <citation type="submission" date="2018-09" db="EMBL/GenBank/DDBJ databases">
        <title>Mesorhizobium carmichaelinearum sp. nov. isolated from Carmichaelinea spp. root nodules in New Zealand.</title>
        <authorList>
            <person name="De Meyer S.E."/>
        </authorList>
    </citation>
    <scope>NUCLEOTIDE SEQUENCE [LARGE SCALE GENOMIC DNA]</scope>
    <source>
        <strain evidence="2 3">ICMP19557</strain>
    </source>
</reference>
<dbReference type="AlphaFoldDB" id="A0A3A5JSZ3"/>
<proteinExistence type="predicted"/>
<sequence length="108" mass="11530">MAAPTEEQAGPLAKILAAGRANSRSKALDKIEACLREALGKAGVRAAAEVTAAVGNERKAQYFLQKFIRSHMQARNANGQAGSSKQPTKAAAAIFEEWRPQLSGTERH</sequence>
<evidence type="ECO:0000313" key="3">
    <source>
        <dbReference type="Proteomes" id="UP000272706"/>
    </source>
</evidence>
<keyword evidence="3" id="KW-1185">Reference proteome</keyword>